<proteinExistence type="predicted"/>
<dbReference type="GO" id="GO:0006955">
    <property type="term" value="P:immune response"/>
    <property type="evidence" value="ECO:0007669"/>
    <property type="project" value="InterPro"/>
</dbReference>
<name>A0AAW1B902_CROAD</name>
<evidence type="ECO:0000256" key="1">
    <source>
        <dbReference type="ARBA" id="ARBA00022514"/>
    </source>
</evidence>
<keyword evidence="2" id="KW-0732">Signal</keyword>
<feature type="domain" description="Chemokine interleukin-8-like" evidence="3">
    <location>
        <begin position="27"/>
        <end position="89"/>
    </location>
</feature>
<evidence type="ECO:0000313" key="4">
    <source>
        <dbReference type="EMBL" id="KAK9398624.1"/>
    </source>
</evidence>
<organism evidence="4 5">
    <name type="scientific">Crotalus adamanteus</name>
    <name type="common">Eastern diamondback rattlesnake</name>
    <dbReference type="NCBI Taxonomy" id="8729"/>
    <lineage>
        <taxon>Eukaryota</taxon>
        <taxon>Metazoa</taxon>
        <taxon>Chordata</taxon>
        <taxon>Craniata</taxon>
        <taxon>Vertebrata</taxon>
        <taxon>Euteleostomi</taxon>
        <taxon>Lepidosauria</taxon>
        <taxon>Squamata</taxon>
        <taxon>Bifurcata</taxon>
        <taxon>Unidentata</taxon>
        <taxon>Episquamata</taxon>
        <taxon>Toxicofera</taxon>
        <taxon>Serpentes</taxon>
        <taxon>Colubroidea</taxon>
        <taxon>Viperidae</taxon>
        <taxon>Crotalinae</taxon>
        <taxon>Crotalus</taxon>
    </lineage>
</organism>
<dbReference type="PRINTS" id="PR00436">
    <property type="entry name" value="INTERLEUKIN8"/>
</dbReference>
<dbReference type="SUPFAM" id="SSF54117">
    <property type="entry name" value="Interleukin 8-like chemokines"/>
    <property type="match status" value="1"/>
</dbReference>
<dbReference type="GO" id="GO:0005615">
    <property type="term" value="C:extracellular space"/>
    <property type="evidence" value="ECO:0007669"/>
    <property type="project" value="UniProtKB-KW"/>
</dbReference>
<gene>
    <name evidence="4" type="ORF">NXF25_013593</name>
</gene>
<comment type="caution">
    <text evidence="4">The sequence shown here is derived from an EMBL/GenBank/DDBJ whole genome shotgun (WGS) entry which is preliminary data.</text>
</comment>
<dbReference type="GO" id="GO:0008009">
    <property type="term" value="F:chemokine activity"/>
    <property type="evidence" value="ECO:0007669"/>
    <property type="project" value="InterPro"/>
</dbReference>
<reference evidence="4 5" key="1">
    <citation type="journal article" date="2024" name="Proc. Natl. Acad. Sci. U.S.A.">
        <title>The genetic regulatory architecture and epigenomic basis for age-related changes in rattlesnake venom.</title>
        <authorList>
            <person name="Hogan M.P."/>
            <person name="Holding M.L."/>
            <person name="Nystrom G.S."/>
            <person name="Colston T.J."/>
            <person name="Bartlett D.A."/>
            <person name="Mason A.J."/>
            <person name="Ellsworth S.A."/>
            <person name="Rautsaw R.M."/>
            <person name="Lawrence K.C."/>
            <person name="Strickland J.L."/>
            <person name="He B."/>
            <person name="Fraser P."/>
            <person name="Margres M.J."/>
            <person name="Gilbert D.M."/>
            <person name="Gibbs H.L."/>
            <person name="Parkinson C.L."/>
            <person name="Rokyta D.R."/>
        </authorList>
    </citation>
    <scope>NUCLEOTIDE SEQUENCE [LARGE SCALE GENOMIC DNA]</scope>
    <source>
        <strain evidence="4">DRR0105</strain>
    </source>
</reference>
<feature type="signal peptide" evidence="2">
    <location>
        <begin position="1"/>
        <end position="21"/>
    </location>
</feature>
<dbReference type="InterPro" id="IPR036048">
    <property type="entry name" value="Interleukin_8-like_sf"/>
</dbReference>
<feature type="chain" id="PRO_5043687902" evidence="2">
    <location>
        <begin position="22"/>
        <end position="106"/>
    </location>
</feature>
<keyword evidence="5" id="KW-1185">Reference proteome</keyword>
<dbReference type="Pfam" id="PF00048">
    <property type="entry name" value="IL8"/>
    <property type="match status" value="1"/>
</dbReference>
<accession>A0AAW1B902</accession>
<dbReference type="AlphaFoldDB" id="A0AAW1B902"/>
<dbReference type="Proteomes" id="UP001474421">
    <property type="component" value="Unassembled WGS sequence"/>
</dbReference>
<evidence type="ECO:0000313" key="5">
    <source>
        <dbReference type="Proteomes" id="UP001474421"/>
    </source>
</evidence>
<dbReference type="Gene3D" id="2.40.50.40">
    <property type="match status" value="1"/>
</dbReference>
<protein>
    <submittedName>
        <fullName evidence="4">C-X-C motif chemokine 10-like</fullName>
    </submittedName>
</protein>
<dbReference type="EMBL" id="JAOTOJ010000007">
    <property type="protein sequence ID" value="KAK9398624.1"/>
    <property type="molecule type" value="Genomic_DNA"/>
</dbReference>
<sequence>MMKVCVASFSLLLLLAVGLEGMVTIPRNTCKCQTVSPRPMRLGFVSKLEIFPISSSCNKVEYIATRKITGQQQCLDPTSKEVQKMLKNFTNLKNTQPGRRRPIRPQ</sequence>
<evidence type="ECO:0000256" key="2">
    <source>
        <dbReference type="SAM" id="SignalP"/>
    </source>
</evidence>
<dbReference type="InterPro" id="IPR001811">
    <property type="entry name" value="Chemokine_IL8-like_dom"/>
</dbReference>
<keyword evidence="1" id="KW-0202">Cytokine</keyword>
<dbReference type="InterPro" id="IPR001089">
    <property type="entry name" value="Chemokine_CXC"/>
</dbReference>
<dbReference type="SMART" id="SM00199">
    <property type="entry name" value="SCY"/>
    <property type="match status" value="1"/>
</dbReference>
<dbReference type="PRINTS" id="PR00437">
    <property type="entry name" value="SMALLCYTKCXC"/>
</dbReference>
<evidence type="ECO:0000259" key="3">
    <source>
        <dbReference type="SMART" id="SM00199"/>
    </source>
</evidence>